<gene>
    <name evidence="2" type="ORF">SLEP1_g4600</name>
</gene>
<accession>A0AAV5HV10</accession>
<keyword evidence="1" id="KW-0812">Transmembrane</keyword>
<name>A0AAV5HV10_9ROSI</name>
<protein>
    <submittedName>
        <fullName evidence="2">Uncharacterized protein</fullName>
    </submittedName>
</protein>
<dbReference type="Proteomes" id="UP001054252">
    <property type="component" value="Unassembled WGS sequence"/>
</dbReference>
<reference evidence="2 3" key="1">
    <citation type="journal article" date="2021" name="Commun. Biol.">
        <title>The genome of Shorea leprosula (Dipterocarpaceae) highlights the ecological relevance of drought in aseasonal tropical rainforests.</title>
        <authorList>
            <person name="Ng K.K.S."/>
            <person name="Kobayashi M.J."/>
            <person name="Fawcett J.A."/>
            <person name="Hatakeyama M."/>
            <person name="Paape T."/>
            <person name="Ng C.H."/>
            <person name="Ang C.C."/>
            <person name="Tnah L.H."/>
            <person name="Lee C.T."/>
            <person name="Nishiyama T."/>
            <person name="Sese J."/>
            <person name="O'Brien M.J."/>
            <person name="Copetti D."/>
            <person name="Mohd Noor M.I."/>
            <person name="Ong R.C."/>
            <person name="Putra M."/>
            <person name="Sireger I.Z."/>
            <person name="Indrioko S."/>
            <person name="Kosugi Y."/>
            <person name="Izuno A."/>
            <person name="Isagi Y."/>
            <person name="Lee S.L."/>
            <person name="Shimizu K.K."/>
        </authorList>
    </citation>
    <scope>NUCLEOTIDE SEQUENCE [LARGE SCALE GENOMIC DNA]</scope>
    <source>
        <strain evidence="2">214</strain>
    </source>
</reference>
<comment type="caution">
    <text evidence="2">The sequence shown here is derived from an EMBL/GenBank/DDBJ whole genome shotgun (WGS) entry which is preliminary data.</text>
</comment>
<proteinExistence type="predicted"/>
<dbReference type="PANTHER" id="PTHR31170">
    <property type="entry name" value="BNAC04G53230D PROTEIN"/>
    <property type="match status" value="1"/>
</dbReference>
<dbReference type="PANTHER" id="PTHR31170:SF17">
    <property type="match status" value="1"/>
</dbReference>
<dbReference type="EMBL" id="BPVZ01000004">
    <property type="protein sequence ID" value="GKU90630.1"/>
    <property type="molecule type" value="Genomic_DNA"/>
</dbReference>
<keyword evidence="1" id="KW-1133">Transmembrane helix</keyword>
<keyword evidence="3" id="KW-1185">Reference proteome</keyword>
<organism evidence="2 3">
    <name type="scientific">Rubroshorea leprosula</name>
    <dbReference type="NCBI Taxonomy" id="152421"/>
    <lineage>
        <taxon>Eukaryota</taxon>
        <taxon>Viridiplantae</taxon>
        <taxon>Streptophyta</taxon>
        <taxon>Embryophyta</taxon>
        <taxon>Tracheophyta</taxon>
        <taxon>Spermatophyta</taxon>
        <taxon>Magnoliopsida</taxon>
        <taxon>eudicotyledons</taxon>
        <taxon>Gunneridae</taxon>
        <taxon>Pentapetalae</taxon>
        <taxon>rosids</taxon>
        <taxon>malvids</taxon>
        <taxon>Malvales</taxon>
        <taxon>Dipterocarpaceae</taxon>
        <taxon>Rubroshorea</taxon>
    </lineage>
</organism>
<feature type="transmembrane region" description="Helical" evidence="1">
    <location>
        <begin position="408"/>
        <end position="428"/>
    </location>
</feature>
<dbReference type="InterPro" id="IPR004158">
    <property type="entry name" value="DUF247_pln"/>
</dbReference>
<keyword evidence="1" id="KW-0472">Membrane</keyword>
<evidence type="ECO:0000313" key="2">
    <source>
        <dbReference type="EMBL" id="GKU90630.1"/>
    </source>
</evidence>
<evidence type="ECO:0000313" key="3">
    <source>
        <dbReference type="Proteomes" id="UP001054252"/>
    </source>
</evidence>
<sequence>MVEGSNRADHLALDVHWTSKYKTLLLEDSTTSPNTCIFRIPAPLKRQNRQAYEPYFFSLGPWHFRQPHLMDAQKYKMNFLEQLVGRFPISKDKIKELEEIISEVLIEASECYGGWGAINVESREEFGKILLLDGCFVIEMLRKSAGLIRLSEHDQPIFSNAMNSIWYHDLFLIENQIPWFVLERLYESIRVSEQDKPLVDIAIDAFFWIFSYDKFKLQIQADRIGREGINHILDLAWHYLGWSSETECKDFRKNRHNIPSASRLREAGVKFRRSVESRRILDVRFNKTEGVLEIPSLLIHPTTETLFRNLISYEQCYRFYPSKVTCYAKLLNGLVDTPEDVDLLSRKDSFNNWLSPEDVSDFLNRLHNGTNMDCLYYARLCSDVRDYCKRWWPKWRAFYIHNYFTKPWAIISQIFAITILVLTILQVIPSWSSQSYMSFLSNNYLFPDA</sequence>
<dbReference type="Pfam" id="PF03140">
    <property type="entry name" value="DUF247"/>
    <property type="match status" value="1"/>
</dbReference>
<evidence type="ECO:0000256" key="1">
    <source>
        <dbReference type="SAM" id="Phobius"/>
    </source>
</evidence>
<dbReference type="AlphaFoldDB" id="A0AAV5HV10"/>